<proteinExistence type="predicted"/>
<dbReference type="Proteomes" id="UP000565724">
    <property type="component" value="Unassembled WGS sequence"/>
</dbReference>
<protein>
    <submittedName>
        <fullName evidence="2">Uncharacterized protein</fullName>
    </submittedName>
</protein>
<comment type="caution">
    <text evidence="2">The sequence shown here is derived from an EMBL/GenBank/DDBJ whole genome shotgun (WGS) entry which is preliminary data.</text>
</comment>
<reference evidence="2 3" key="1">
    <citation type="submission" date="2020-05" db="EMBL/GenBank/DDBJ databases">
        <title>Genome Sequencing of Type Strains.</title>
        <authorList>
            <person name="Lemaire J.F."/>
            <person name="Inderbitzin P."/>
            <person name="Gregorio O.A."/>
            <person name="Collins S.B."/>
            <person name="Wespe N."/>
            <person name="Knight-Connoni V."/>
        </authorList>
    </citation>
    <scope>NUCLEOTIDE SEQUENCE [LARGE SCALE GENOMIC DNA]</scope>
    <source>
        <strain evidence="2 3">ATCC 25174</strain>
    </source>
</reference>
<name>A0A7Y6A2B2_9CELL</name>
<evidence type="ECO:0000313" key="3">
    <source>
        <dbReference type="Proteomes" id="UP000565724"/>
    </source>
</evidence>
<dbReference type="EMBL" id="JABMCI010000062">
    <property type="protein sequence ID" value="NUU17565.1"/>
    <property type="molecule type" value="Genomic_DNA"/>
</dbReference>
<keyword evidence="3" id="KW-1185">Reference proteome</keyword>
<gene>
    <name evidence="2" type="ORF">HP550_09905</name>
</gene>
<sequence>MVDADPARVPSGPSLATVRHRLAAAPPDLFEPTVVTAALVADLAVELDGTVLDAASLDRLDADLDPGVGALTVDLATRRVLVGLVCWLVRDPAVRTHPGVQAAAAGQRTRWMLDIVSQVQVELAGLRPDRDWVQLDEARDELARAFLRFARVLPAGEDLATAQDRWLAVSTAYQRDLVREMAVEQARAEELERALAAQKAKEAAAQYANY</sequence>
<accession>A0A7Y6A2B2</accession>
<feature type="coiled-coil region" evidence="1">
    <location>
        <begin position="174"/>
        <end position="201"/>
    </location>
</feature>
<evidence type="ECO:0000313" key="2">
    <source>
        <dbReference type="EMBL" id="NUU17565.1"/>
    </source>
</evidence>
<evidence type="ECO:0000256" key="1">
    <source>
        <dbReference type="SAM" id="Coils"/>
    </source>
</evidence>
<dbReference type="AlphaFoldDB" id="A0A7Y6A2B2"/>
<organism evidence="2 3">
    <name type="scientific">Cellulomonas humilata</name>
    <dbReference type="NCBI Taxonomy" id="144055"/>
    <lineage>
        <taxon>Bacteria</taxon>
        <taxon>Bacillati</taxon>
        <taxon>Actinomycetota</taxon>
        <taxon>Actinomycetes</taxon>
        <taxon>Micrococcales</taxon>
        <taxon>Cellulomonadaceae</taxon>
        <taxon>Cellulomonas</taxon>
    </lineage>
</organism>
<dbReference type="RefSeq" id="WP_175347512.1">
    <property type="nucleotide sequence ID" value="NZ_JABMCI010000062.1"/>
</dbReference>
<keyword evidence="1" id="KW-0175">Coiled coil</keyword>